<feature type="transmembrane region" description="Helical" evidence="2">
    <location>
        <begin position="98"/>
        <end position="118"/>
    </location>
</feature>
<organism evidence="3">
    <name type="scientific">Ditylum brightwellii</name>
    <dbReference type="NCBI Taxonomy" id="49249"/>
    <lineage>
        <taxon>Eukaryota</taxon>
        <taxon>Sar</taxon>
        <taxon>Stramenopiles</taxon>
        <taxon>Ochrophyta</taxon>
        <taxon>Bacillariophyta</taxon>
        <taxon>Mediophyceae</taxon>
        <taxon>Lithodesmiophycidae</taxon>
        <taxon>Lithodesmiales</taxon>
        <taxon>Lithodesmiaceae</taxon>
        <taxon>Ditylum</taxon>
    </lineage>
</organism>
<keyword evidence="2" id="KW-0472">Membrane</keyword>
<feature type="region of interest" description="Disordered" evidence="1">
    <location>
        <begin position="65"/>
        <end position="90"/>
    </location>
</feature>
<keyword evidence="2" id="KW-0812">Transmembrane</keyword>
<dbReference type="PANTHER" id="PTHR36009:SF3">
    <property type="entry name" value="TRANSMEMBRANE PROTEIN"/>
    <property type="match status" value="1"/>
</dbReference>
<accession>A0A7S4T599</accession>
<sequence length="338" mass="38006">MAQLKDDYNFLSLTTFMKPNKMRHLFVLMLISSLSVQSSSFQSSIISPFRTIMASSIPDHRRTSIFPQQGVSSPDKETLPTPNNFVEKKNKNDNDDSFRINLVYLGLATLETVFWWYLAPGINPDSRWFAPDDGVLISNLLNPSIVLDPPFGSGLGFSSLLLNTFLIVPAVWSLLLLQEEEHQILPPLPFCLAGFVVGGGALIPYMILRKSKRTVDNTRFSPVLKFFEEGDGSTLLIGLTIIVLTAFLVPFIFGSSELDLELTAFQERINSSQFTSLALFDFTMLCICILDPMMDDAKRRNYLHQDATLAQAAHKLLPFLVPLVGPVAWIYFRPRFQT</sequence>
<dbReference type="EMBL" id="HBNS01059542">
    <property type="protein sequence ID" value="CAE4665688.1"/>
    <property type="molecule type" value="Transcribed_RNA"/>
</dbReference>
<dbReference type="AlphaFoldDB" id="A0A7S4T599"/>
<evidence type="ECO:0000313" key="3">
    <source>
        <dbReference type="EMBL" id="CAE4665688.1"/>
    </source>
</evidence>
<feature type="transmembrane region" description="Helical" evidence="2">
    <location>
        <begin position="312"/>
        <end position="332"/>
    </location>
</feature>
<keyword evidence="2" id="KW-1133">Transmembrane helix</keyword>
<evidence type="ECO:0000256" key="1">
    <source>
        <dbReference type="SAM" id="MobiDB-lite"/>
    </source>
</evidence>
<feature type="transmembrane region" description="Helical" evidence="2">
    <location>
        <begin position="187"/>
        <end position="208"/>
    </location>
</feature>
<evidence type="ECO:0000256" key="2">
    <source>
        <dbReference type="SAM" id="Phobius"/>
    </source>
</evidence>
<feature type="transmembrane region" description="Helical" evidence="2">
    <location>
        <begin position="155"/>
        <end position="175"/>
    </location>
</feature>
<dbReference type="PANTHER" id="PTHR36009">
    <property type="match status" value="1"/>
</dbReference>
<protein>
    <submittedName>
        <fullName evidence="3">Uncharacterized protein</fullName>
    </submittedName>
</protein>
<name>A0A7S4T599_9STRA</name>
<feature type="transmembrane region" description="Helical" evidence="2">
    <location>
        <begin position="273"/>
        <end position="291"/>
    </location>
</feature>
<proteinExistence type="predicted"/>
<gene>
    <name evidence="3" type="ORF">DBRI00130_LOCUS42819</name>
</gene>
<reference evidence="3" key="1">
    <citation type="submission" date="2021-01" db="EMBL/GenBank/DDBJ databases">
        <authorList>
            <person name="Corre E."/>
            <person name="Pelletier E."/>
            <person name="Niang G."/>
            <person name="Scheremetjew M."/>
            <person name="Finn R."/>
            <person name="Kale V."/>
            <person name="Holt S."/>
            <person name="Cochrane G."/>
            <person name="Meng A."/>
            <person name="Brown T."/>
            <person name="Cohen L."/>
        </authorList>
    </citation>
    <scope>NUCLEOTIDE SEQUENCE</scope>
    <source>
        <strain evidence="3">GSO104</strain>
    </source>
</reference>
<feature type="transmembrane region" description="Helical" evidence="2">
    <location>
        <begin position="234"/>
        <end position="253"/>
    </location>
</feature>